<comment type="caution">
    <text evidence="1">The sequence shown here is derived from an EMBL/GenBank/DDBJ whole genome shotgun (WGS) entry which is preliminary data.</text>
</comment>
<dbReference type="AlphaFoldDB" id="A0A4Q2AXZ2"/>
<reference evidence="1 2" key="1">
    <citation type="submission" date="2018-09" db="EMBL/GenBank/DDBJ databases">
        <title>Murine metabolic-syndrome-specific gut microbial biobank.</title>
        <authorList>
            <person name="Liu C."/>
        </authorList>
    </citation>
    <scope>NUCLEOTIDE SEQUENCE [LARGE SCALE GENOMIC DNA]</scope>
    <source>
        <strain evidence="1 2">C-30</strain>
    </source>
</reference>
<sequence>MDREKIAAHARGQNMRTQALQKQSAARDLSGKQIAIEHKIERLEKALSSLSKDLNHANTWKNELLKLKTKGTRGFHGSRRNKANDNVDQTIGKLNSWLDAHKENKVVMTKKLRELQDQSQNLHSKVLALNNEATVLFSSAAYFLNM</sequence>
<dbReference type="OrthoDB" id="9870581at2"/>
<name>A0A4Q2AXZ2_9LACO</name>
<proteinExistence type="predicted"/>
<dbReference type="RefSeq" id="WP_004051219.1">
    <property type="nucleotide sequence ID" value="NZ_BDFM01000347.1"/>
</dbReference>
<organism evidence="1 2">
    <name type="scientific">Ligilactobacillus murinus</name>
    <dbReference type="NCBI Taxonomy" id="1622"/>
    <lineage>
        <taxon>Bacteria</taxon>
        <taxon>Bacillati</taxon>
        <taxon>Bacillota</taxon>
        <taxon>Bacilli</taxon>
        <taxon>Lactobacillales</taxon>
        <taxon>Lactobacillaceae</taxon>
        <taxon>Ligilactobacillus</taxon>
    </lineage>
</organism>
<gene>
    <name evidence="1" type="ORF">D6C19_01770</name>
</gene>
<evidence type="ECO:0000313" key="1">
    <source>
        <dbReference type="EMBL" id="RXV75279.1"/>
    </source>
</evidence>
<dbReference type="EMBL" id="QZFR01000006">
    <property type="protein sequence ID" value="RXV75279.1"/>
    <property type="molecule type" value="Genomic_DNA"/>
</dbReference>
<dbReference type="Proteomes" id="UP000289316">
    <property type="component" value="Unassembled WGS sequence"/>
</dbReference>
<accession>A0A4Q2AXZ2</accession>
<protein>
    <submittedName>
        <fullName evidence="1">Uncharacterized protein</fullName>
    </submittedName>
</protein>
<evidence type="ECO:0000313" key="2">
    <source>
        <dbReference type="Proteomes" id="UP000289316"/>
    </source>
</evidence>